<comment type="similarity">
    <text evidence="4 17">Belongs to the cytochrome P450 family.</text>
</comment>
<evidence type="ECO:0000256" key="12">
    <source>
        <dbReference type="ARBA" id="ARBA00023033"/>
    </source>
</evidence>
<dbReference type="AlphaFoldDB" id="A0A8C3T0W9"/>
<dbReference type="InterPro" id="IPR036396">
    <property type="entry name" value="Cyt_P450_sf"/>
</dbReference>
<keyword evidence="13" id="KW-0472">Membrane</keyword>
<feature type="chain" id="PRO_5034589673" description="unspecific monooxygenase" evidence="18">
    <location>
        <begin position="18"/>
        <end position="500"/>
    </location>
</feature>
<evidence type="ECO:0000256" key="8">
    <source>
        <dbReference type="ARBA" id="ARBA00022824"/>
    </source>
</evidence>
<dbReference type="PRINTS" id="PR01684">
    <property type="entry name" value="EP450ICYP2A"/>
</dbReference>
<dbReference type="Pfam" id="PF00067">
    <property type="entry name" value="p450"/>
    <property type="match status" value="1"/>
</dbReference>
<comment type="cofactor">
    <cofactor evidence="1 16">
        <name>heme</name>
        <dbReference type="ChEBI" id="CHEBI:30413"/>
    </cofactor>
</comment>
<comment type="subcellular location">
    <subcellularLocation>
        <location evidence="3">Endoplasmic reticulum membrane</location>
        <topology evidence="3">Peripheral membrane protein</topology>
    </subcellularLocation>
    <subcellularLocation>
        <location evidence="2">Microsome membrane</location>
        <topology evidence="2">Peripheral membrane protein</topology>
    </subcellularLocation>
</comment>
<comment type="catalytic activity">
    <reaction evidence="15">
        <text>an organic molecule + reduced [NADPH--hemoprotein reductase] + O2 = an alcohol + oxidized [NADPH--hemoprotein reductase] + H2O + H(+)</text>
        <dbReference type="Rhea" id="RHEA:17149"/>
        <dbReference type="Rhea" id="RHEA-COMP:11964"/>
        <dbReference type="Rhea" id="RHEA-COMP:11965"/>
        <dbReference type="ChEBI" id="CHEBI:15377"/>
        <dbReference type="ChEBI" id="CHEBI:15378"/>
        <dbReference type="ChEBI" id="CHEBI:15379"/>
        <dbReference type="ChEBI" id="CHEBI:30879"/>
        <dbReference type="ChEBI" id="CHEBI:57618"/>
        <dbReference type="ChEBI" id="CHEBI:58210"/>
        <dbReference type="ChEBI" id="CHEBI:142491"/>
        <dbReference type="EC" id="1.14.14.1"/>
    </reaction>
</comment>
<sequence length="500" mass="57118">LNFILLLLLQFTRSSRSSCRISRSFSELEIPPNFVSSVNFISTLPLLVPRSVLNKNILVLCINLLQLSAKYGPVFTIYLGSQRVVVLYGQDEVKEALIDQGDEFSGRGKLALADKLSKGAGIIFSNGERWKQLRRFALTTLRNFGMGKKSVEERIQEEARFLVERLRNTNKRPFDPTIPLAHAVSNIICSIIFGDRFDYEDQKFLTLIKLIEENNELLRSVLGQLYNFFPTLMDYIPGPHQEVIKNSEELRIFVLERVKMHKESLDLSCPRDFIDAFLIKMEQEQQNGQSEFNTENLVRSTLDLFFAGTGTTSTTLRHGLLILLKYPDIEEKVHEEIDRVVGRSRSPCMADRSQMPYTDAVIHEIQRFVNLVPMSVPHAVTRDTHFRQYVIPKGTTVFPALQSVLHDSREFPKPEQFNPGHFLDENGAFKKSDFFMPFSAGKRICVGEGLARMEIFLILTMILQNFTLKSLVDPRDIDIAPQPSVVVNVPKPYQLCVSPR</sequence>
<keyword evidence="10 17" id="KW-0560">Oxidoreductase</keyword>
<feature type="binding site" description="axial binding residue" evidence="16">
    <location>
        <position position="445"/>
    </location>
    <ligand>
        <name>heme</name>
        <dbReference type="ChEBI" id="CHEBI:30413"/>
    </ligand>
    <ligandPart>
        <name>Fe</name>
        <dbReference type="ChEBI" id="CHEBI:18248"/>
    </ligandPart>
</feature>
<accession>A0A8C3T0W9</accession>
<evidence type="ECO:0000313" key="19">
    <source>
        <dbReference type="Ensembl" id="ENSCSRP00000021596.1"/>
    </source>
</evidence>
<dbReference type="GO" id="GO:0005789">
    <property type="term" value="C:endoplasmic reticulum membrane"/>
    <property type="evidence" value="ECO:0007669"/>
    <property type="project" value="UniProtKB-SubCell"/>
</dbReference>
<keyword evidence="18" id="KW-0732">Signal</keyword>
<organism evidence="19 20">
    <name type="scientific">Chelydra serpentina</name>
    <name type="common">Snapping turtle</name>
    <name type="synonym">Testudo serpentina</name>
    <dbReference type="NCBI Taxonomy" id="8475"/>
    <lineage>
        <taxon>Eukaryota</taxon>
        <taxon>Metazoa</taxon>
        <taxon>Chordata</taxon>
        <taxon>Craniata</taxon>
        <taxon>Vertebrata</taxon>
        <taxon>Euteleostomi</taxon>
        <taxon>Archelosauria</taxon>
        <taxon>Testudinata</taxon>
        <taxon>Testudines</taxon>
        <taxon>Cryptodira</taxon>
        <taxon>Durocryptodira</taxon>
        <taxon>Americhelydia</taxon>
        <taxon>Chelydroidea</taxon>
        <taxon>Chelydridae</taxon>
        <taxon>Chelydra</taxon>
    </lineage>
</organism>
<protein>
    <recommendedName>
        <fullName evidence="5">unspecific monooxygenase</fullName>
        <ecNumber evidence="5">1.14.14.1</ecNumber>
    </recommendedName>
</protein>
<evidence type="ECO:0000256" key="9">
    <source>
        <dbReference type="ARBA" id="ARBA00022848"/>
    </source>
</evidence>
<keyword evidence="8" id="KW-0256">Endoplasmic reticulum</keyword>
<dbReference type="FunFam" id="1.10.630.10:FF:000001">
    <property type="entry name" value="Cytochrome P450, family 2"/>
    <property type="match status" value="1"/>
</dbReference>
<evidence type="ECO:0000256" key="3">
    <source>
        <dbReference type="ARBA" id="ARBA00004406"/>
    </source>
</evidence>
<dbReference type="GO" id="GO:0005506">
    <property type="term" value="F:iron ion binding"/>
    <property type="evidence" value="ECO:0007669"/>
    <property type="project" value="InterPro"/>
</dbReference>
<evidence type="ECO:0000256" key="7">
    <source>
        <dbReference type="ARBA" id="ARBA00022723"/>
    </source>
</evidence>
<dbReference type="SUPFAM" id="SSF48264">
    <property type="entry name" value="Cytochrome P450"/>
    <property type="match status" value="1"/>
</dbReference>
<name>A0A8C3T0W9_CHESE</name>
<evidence type="ECO:0000256" key="1">
    <source>
        <dbReference type="ARBA" id="ARBA00001971"/>
    </source>
</evidence>
<dbReference type="PROSITE" id="PS00086">
    <property type="entry name" value="CYTOCHROME_P450"/>
    <property type="match status" value="1"/>
</dbReference>
<dbReference type="CDD" id="cd20665">
    <property type="entry name" value="CYP2C-like"/>
    <property type="match status" value="1"/>
</dbReference>
<evidence type="ECO:0000256" key="17">
    <source>
        <dbReference type="RuleBase" id="RU000461"/>
    </source>
</evidence>
<evidence type="ECO:0000256" key="14">
    <source>
        <dbReference type="ARBA" id="ARBA00037347"/>
    </source>
</evidence>
<dbReference type="GO" id="GO:0020037">
    <property type="term" value="F:heme binding"/>
    <property type="evidence" value="ECO:0007669"/>
    <property type="project" value="InterPro"/>
</dbReference>
<dbReference type="Gene3D" id="1.10.630.10">
    <property type="entry name" value="Cytochrome P450"/>
    <property type="match status" value="1"/>
</dbReference>
<dbReference type="PANTHER" id="PTHR24300">
    <property type="entry name" value="CYTOCHROME P450 508A4-RELATED"/>
    <property type="match status" value="1"/>
</dbReference>
<dbReference type="InterPro" id="IPR002401">
    <property type="entry name" value="Cyt_P450_E_grp-I"/>
</dbReference>
<evidence type="ECO:0000256" key="10">
    <source>
        <dbReference type="ARBA" id="ARBA00023002"/>
    </source>
</evidence>
<evidence type="ECO:0000256" key="16">
    <source>
        <dbReference type="PIRSR" id="PIRSR602401-1"/>
    </source>
</evidence>
<evidence type="ECO:0000256" key="11">
    <source>
        <dbReference type="ARBA" id="ARBA00023004"/>
    </source>
</evidence>
<evidence type="ECO:0000256" key="5">
    <source>
        <dbReference type="ARBA" id="ARBA00012109"/>
    </source>
</evidence>
<keyword evidence="9" id="KW-0492">Microsome</keyword>
<dbReference type="PRINTS" id="PR00385">
    <property type="entry name" value="P450"/>
</dbReference>
<dbReference type="GO" id="GO:0019373">
    <property type="term" value="P:epoxygenase P450 pathway"/>
    <property type="evidence" value="ECO:0007669"/>
    <property type="project" value="TreeGrafter"/>
</dbReference>
<evidence type="ECO:0000256" key="6">
    <source>
        <dbReference type="ARBA" id="ARBA00022617"/>
    </source>
</evidence>
<evidence type="ECO:0000256" key="2">
    <source>
        <dbReference type="ARBA" id="ARBA00004174"/>
    </source>
</evidence>
<keyword evidence="11 16" id="KW-0408">Iron</keyword>
<feature type="signal peptide" evidence="18">
    <location>
        <begin position="1"/>
        <end position="17"/>
    </location>
</feature>
<evidence type="ECO:0000256" key="15">
    <source>
        <dbReference type="ARBA" id="ARBA00047827"/>
    </source>
</evidence>
<dbReference type="InterPro" id="IPR008067">
    <property type="entry name" value="Cyt_P450_E_grp-I_CYP2A-like"/>
</dbReference>
<evidence type="ECO:0000313" key="20">
    <source>
        <dbReference type="Proteomes" id="UP000694403"/>
    </source>
</evidence>
<reference evidence="19" key="2">
    <citation type="submission" date="2025-09" db="UniProtKB">
        <authorList>
            <consortium name="Ensembl"/>
        </authorList>
    </citation>
    <scope>IDENTIFICATION</scope>
</reference>
<dbReference type="InterPro" id="IPR050182">
    <property type="entry name" value="Cytochrome_P450_fam2"/>
</dbReference>
<keyword evidence="12 17" id="KW-0503">Monooxygenase</keyword>
<dbReference type="InterPro" id="IPR001128">
    <property type="entry name" value="Cyt_P450"/>
</dbReference>
<evidence type="ECO:0000256" key="13">
    <source>
        <dbReference type="ARBA" id="ARBA00023136"/>
    </source>
</evidence>
<keyword evidence="20" id="KW-1185">Reference proteome</keyword>
<comment type="function">
    <text evidence="14">Cytochromes P450 are a group of heme-thiolate monooxygenases. In liver microsomes, this enzyme is involved in an NADPH-dependent electron transport pathway. It oxidizes a variety of structurally unrelated compounds, including steroids, fatty acids, and xenobiotics.</text>
</comment>
<reference evidence="19" key="1">
    <citation type="submission" date="2025-08" db="UniProtKB">
        <authorList>
            <consortium name="Ensembl"/>
        </authorList>
    </citation>
    <scope>IDENTIFICATION</scope>
</reference>
<dbReference type="GO" id="GO:0006805">
    <property type="term" value="P:xenobiotic metabolic process"/>
    <property type="evidence" value="ECO:0007669"/>
    <property type="project" value="TreeGrafter"/>
</dbReference>
<dbReference type="PANTHER" id="PTHR24300:SF356">
    <property type="entry name" value="CYTOCHROME P450 2E1"/>
    <property type="match status" value="1"/>
</dbReference>
<dbReference type="PRINTS" id="PR00463">
    <property type="entry name" value="EP450I"/>
</dbReference>
<dbReference type="GO" id="GO:0008392">
    <property type="term" value="F:arachidonate epoxygenase activity"/>
    <property type="evidence" value="ECO:0007669"/>
    <property type="project" value="TreeGrafter"/>
</dbReference>
<dbReference type="GO" id="GO:0016712">
    <property type="term" value="F:oxidoreductase activity, acting on paired donors, with incorporation or reduction of molecular oxygen, reduced flavin or flavoprotein as one donor, and incorporation of one atom of oxygen"/>
    <property type="evidence" value="ECO:0007669"/>
    <property type="project" value="UniProtKB-EC"/>
</dbReference>
<keyword evidence="7 16" id="KW-0479">Metal-binding</keyword>
<dbReference type="EC" id="1.14.14.1" evidence="5"/>
<dbReference type="Ensembl" id="ENSCSRT00000022549.1">
    <property type="protein sequence ID" value="ENSCSRP00000021596.1"/>
    <property type="gene ID" value="ENSCSRG00000016120.1"/>
</dbReference>
<dbReference type="InterPro" id="IPR017972">
    <property type="entry name" value="Cyt_P450_CS"/>
</dbReference>
<evidence type="ECO:0000256" key="4">
    <source>
        <dbReference type="ARBA" id="ARBA00010617"/>
    </source>
</evidence>
<dbReference type="Proteomes" id="UP000694403">
    <property type="component" value="Unplaced"/>
</dbReference>
<proteinExistence type="inferred from homology"/>
<evidence type="ECO:0000256" key="18">
    <source>
        <dbReference type="SAM" id="SignalP"/>
    </source>
</evidence>
<keyword evidence="6 16" id="KW-0349">Heme</keyword>